<dbReference type="KEGG" id="ppp:112294368"/>
<feature type="region of interest" description="Disordered" evidence="2">
    <location>
        <begin position="195"/>
        <end position="235"/>
    </location>
</feature>
<dbReference type="EMBL" id="ABEU02000002">
    <property type="protein sequence ID" value="PNR59711.1"/>
    <property type="molecule type" value="Genomic_DNA"/>
</dbReference>
<dbReference type="GO" id="GO:0005829">
    <property type="term" value="C:cytosol"/>
    <property type="evidence" value="ECO:0000318"/>
    <property type="project" value="GO_Central"/>
</dbReference>
<dbReference type="GO" id="GO:0000423">
    <property type="term" value="P:mitophagy"/>
    <property type="evidence" value="ECO:0000318"/>
    <property type="project" value="GO_Central"/>
</dbReference>
<reference evidence="4 6" key="2">
    <citation type="journal article" date="2018" name="Plant J.">
        <title>The Physcomitrella patens chromosome-scale assembly reveals moss genome structure and evolution.</title>
        <authorList>
            <person name="Lang D."/>
            <person name="Ullrich K.K."/>
            <person name="Murat F."/>
            <person name="Fuchs J."/>
            <person name="Jenkins J."/>
            <person name="Haas F.B."/>
            <person name="Piednoel M."/>
            <person name="Gundlach H."/>
            <person name="Van Bel M."/>
            <person name="Meyberg R."/>
            <person name="Vives C."/>
            <person name="Morata J."/>
            <person name="Symeonidi A."/>
            <person name="Hiss M."/>
            <person name="Muchero W."/>
            <person name="Kamisugi Y."/>
            <person name="Saleh O."/>
            <person name="Blanc G."/>
            <person name="Decker E.L."/>
            <person name="van Gessel N."/>
            <person name="Grimwood J."/>
            <person name="Hayes R.D."/>
            <person name="Graham S.W."/>
            <person name="Gunter L.E."/>
            <person name="McDaniel S.F."/>
            <person name="Hoernstein S.N.W."/>
            <person name="Larsson A."/>
            <person name="Li F.W."/>
            <person name="Perroud P.F."/>
            <person name="Phillips J."/>
            <person name="Ranjan P."/>
            <person name="Rokshar D.S."/>
            <person name="Rothfels C.J."/>
            <person name="Schneider L."/>
            <person name="Shu S."/>
            <person name="Stevenson D.W."/>
            <person name="Thummler F."/>
            <person name="Tillich M."/>
            <person name="Villarreal Aguilar J.C."/>
            <person name="Widiez T."/>
            <person name="Wong G.K."/>
            <person name="Wymore A."/>
            <person name="Zhang Y."/>
            <person name="Zimmer A.D."/>
            <person name="Quatrano R.S."/>
            <person name="Mayer K.F.X."/>
            <person name="Goodstein D."/>
            <person name="Casacuberta J.M."/>
            <person name="Vandepoele K."/>
            <person name="Reski R."/>
            <person name="Cuming A.C."/>
            <person name="Tuskan G.A."/>
            <person name="Maumus F."/>
            <person name="Salse J."/>
            <person name="Schmutz J."/>
            <person name="Rensing S.A."/>
        </authorList>
    </citation>
    <scope>NUCLEOTIDE SEQUENCE [LARGE SCALE GENOMIC DNA]</scope>
    <source>
        <strain evidence="5 6">cv. Gransden 2004</strain>
    </source>
</reference>
<accession>A9SJD6</accession>
<dbReference type="GeneID" id="112294368"/>
<dbReference type="OrthoDB" id="70161at2759"/>
<dbReference type="FunFam" id="3.30.900.10:FF:000029">
    <property type="entry name" value="Predicted protein"/>
    <property type="match status" value="1"/>
</dbReference>
<feature type="domain" description="Autophagy-related protein 13 N-terminal" evidence="3">
    <location>
        <begin position="102"/>
        <end position="382"/>
    </location>
</feature>
<sequence>MPMSMQPNFTGTLVASSRAGSGHSLLVACPQGGGGGTGGAAASDRQAEFEGGACGGIVGGRSREWVGCREDWWGSVFGGAFAMASLGSSQTEKAEMDSMVSECCAKALRVILGARIPHRQKQGVRRGTGRDGYDCMYMVGEGWGGGSTRKETAKLFNLEVESSDHVQKSVDACIRGVCHEPMVVDIFFHEPTEAMEVPSSSSCGNESSNRRRRSDEWSESPQRVPNLRGESWSDGSDGAIFSPAREVSLTLLERWVVSYDQTKQPFAEGDSPVDEDFSSLGQKRGLSPSAAPAHNVLEFPVVYKRVVIMLRSLYCLARTLPAFRLFNPPNSVSHSPRFSLSYMVSHAPPALSEQDRSGMTNCNLTPIETQWGRLCIAAMYKNVIAVSALQVTPQFVPEIIPNYLDSPTTQPLRRIDRVGSFPESRGRSDGRGTCVAPSSGSAPNSPTSVLGRLYSWSGGIRKIFLEKQVAELSQSGIKRFVYRPSEFLQGGFRTSSKVSIHNHEDPEECPFAIDDGKAGDYRSRVGSPGVRSKIPDSPDFQGNTPGSDAGALVRILSRAPPLRQQWTQPVLTDLPVSRAGLTPYHPVAKSTGIVKNSPPKPNSVAIRNSIRGRPGEIRRATSLGDNAGSGLSFGTGKVTFPPSIEFTLIKLRTASDVLKELKEYQDIRDFLVRQSEEFRACTRSL</sequence>
<dbReference type="PANTHER" id="PTHR13430:SF4">
    <property type="entry name" value="AUTOPHAGY-RELATED PROTEIN 13"/>
    <property type="match status" value="1"/>
</dbReference>
<evidence type="ECO:0000259" key="3">
    <source>
        <dbReference type="Pfam" id="PF10033"/>
    </source>
</evidence>
<proteinExistence type="predicted"/>
<dbReference type="GO" id="GO:0019887">
    <property type="term" value="F:protein kinase regulator activity"/>
    <property type="evidence" value="ECO:0000318"/>
    <property type="project" value="GO_Central"/>
</dbReference>
<dbReference type="PANTHER" id="PTHR13430">
    <property type="match status" value="1"/>
</dbReference>
<dbReference type="RefSeq" id="XP_024400470.1">
    <property type="nucleotide sequence ID" value="XM_024544702.2"/>
</dbReference>
<evidence type="ECO:0000313" key="6">
    <source>
        <dbReference type="Proteomes" id="UP000006727"/>
    </source>
</evidence>
<keyword evidence="1" id="KW-0072">Autophagy</keyword>
<dbReference type="eggNOG" id="KOG4573">
    <property type="taxonomic scope" value="Eukaryota"/>
</dbReference>
<feature type="region of interest" description="Disordered" evidence="2">
    <location>
        <begin position="266"/>
        <end position="289"/>
    </location>
</feature>
<protein>
    <recommendedName>
        <fullName evidence="3">Autophagy-related protein 13 N-terminal domain-containing protein</fullName>
    </recommendedName>
</protein>
<feature type="compositionally biased region" description="Low complexity" evidence="2">
    <location>
        <begin position="196"/>
        <end position="207"/>
    </location>
</feature>
<evidence type="ECO:0000313" key="5">
    <source>
        <dbReference type="EnsemblPlants" id="Pp3c2_10630V3.1"/>
    </source>
</evidence>
<dbReference type="InterPro" id="IPR018731">
    <property type="entry name" value="Atg13_N"/>
</dbReference>
<dbReference type="AlphaFoldDB" id="A9SJD6"/>
<dbReference type="Gramene" id="Pp3c2_10630V3.2">
    <property type="protein sequence ID" value="Pp3c2_10630V3.2"/>
    <property type="gene ID" value="Pp3c2_10630"/>
</dbReference>
<dbReference type="GO" id="GO:0034497">
    <property type="term" value="P:protein localization to phagophore assembly site"/>
    <property type="evidence" value="ECO:0000318"/>
    <property type="project" value="GO_Central"/>
</dbReference>
<evidence type="ECO:0000256" key="1">
    <source>
        <dbReference type="ARBA" id="ARBA00023006"/>
    </source>
</evidence>
<dbReference type="GO" id="GO:0005776">
    <property type="term" value="C:autophagosome"/>
    <property type="evidence" value="ECO:0000318"/>
    <property type="project" value="GO_Central"/>
</dbReference>
<dbReference type="InterPro" id="IPR040182">
    <property type="entry name" value="ATG13"/>
</dbReference>
<feature type="region of interest" description="Disordered" evidence="2">
    <location>
        <begin position="419"/>
        <end position="443"/>
    </location>
</feature>
<evidence type="ECO:0000256" key="2">
    <source>
        <dbReference type="SAM" id="MobiDB-lite"/>
    </source>
</evidence>
<evidence type="ECO:0000313" key="4">
    <source>
        <dbReference type="EMBL" id="PNR59711.1"/>
    </source>
</evidence>
<feature type="region of interest" description="Disordered" evidence="2">
    <location>
        <begin position="499"/>
        <end position="545"/>
    </location>
</feature>
<gene>
    <name evidence="5" type="primary">LOC112294368</name>
    <name evidence="4" type="ORF">PHYPA_002503</name>
</gene>
<dbReference type="Pfam" id="PF10033">
    <property type="entry name" value="ATG13"/>
    <property type="match status" value="1"/>
</dbReference>
<dbReference type="EnsemblPlants" id="Pp3c2_10630V3.2">
    <property type="protein sequence ID" value="Pp3c2_10630V3.2"/>
    <property type="gene ID" value="Pp3c2_10630"/>
</dbReference>
<dbReference type="Gramene" id="Pp3c2_10630V3.1">
    <property type="protein sequence ID" value="Pp3c2_10630V3.1"/>
    <property type="gene ID" value="Pp3c2_10630"/>
</dbReference>
<dbReference type="PaxDb" id="3218-PP1S84_219V6.2"/>
<dbReference type="GO" id="GO:0034727">
    <property type="term" value="P:piecemeal microautophagy of the nucleus"/>
    <property type="evidence" value="ECO:0000318"/>
    <property type="project" value="GO_Central"/>
</dbReference>
<dbReference type="FunCoup" id="A9SJD6">
    <property type="interactions" value="696"/>
</dbReference>
<dbReference type="Proteomes" id="UP000006727">
    <property type="component" value="Chromosome 2"/>
</dbReference>
<dbReference type="EnsemblPlants" id="Pp3c2_10630V3.1">
    <property type="protein sequence ID" value="Pp3c2_10630V3.1"/>
    <property type="gene ID" value="Pp3c2_10630"/>
</dbReference>
<keyword evidence="6" id="KW-1185">Reference proteome</keyword>
<feature type="compositionally biased region" description="Basic and acidic residues" evidence="2">
    <location>
        <begin position="514"/>
        <end position="523"/>
    </location>
</feature>
<dbReference type="GO" id="GO:0000407">
    <property type="term" value="C:phagophore assembly site"/>
    <property type="evidence" value="ECO:0000318"/>
    <property type="project" value="GO_Central"/>
</dbReference>
<name>A9SJD6_PHYPA</name>
<reference evidence="5" key="3">
    <citation type="submission" date="2020-12" db="UniProtKB">
        <authorList>
            <consortium name="EnsemblPlants"/>
        </authorList>
    </citation>
    <scope>IDENTIFICATION</scope>
</reference>
<organism evidence="4">
    <name type="scientific">Physcomitrium patens</name>
    <name type="common">Spreading-leaved earth moss</name>
    <name type="synonym">Physcomitrella patens</name>
    <dbReference type="NCBI Taxonomy" id="3218"/>
    <lineage>
        <taxon>Eukaryota</taxon>
        <taxon>Viridiplantae</taxon>
        <taxon>Streptophyta</taxon>
        <taxon>Embryophyta</taxon>
        <taxon>Bryophyta</taxon>
        <taxon>Bryophytina</taxon>
        <taxon>Bryopsida</taxon>
        <taxon>Funariidae</taxon>
        <taxon>Funariales</taxon>
        <taxon>Funariaceae</taxon>
        <taxon>Physcomitrium</taxon>
    </lineage>
</organism>
<dbReference type="HOGENOM" id="CLU_564289_0_0_1"/>
<dbReference type="GO" id="GO:1990316">
    <property type="term" value="C:Atg1/ULK1 kinase complex"/>
    <property type="evidence" value="ECO:0000318"/>
    <property type="project" value="GO_Central"/>
</dbReference>
<dbReference type="Gene3D" id="3.30.900.10">
    <property type="entry name" value="HORMA domain"/>
    <property type="match status" value="1"/>
</dbReference>
<reference evidence="4 6" key="1">
    <citation type="journal article" date="2008" name="Science">
        <title>The Physcomitrella genome reveals evolutionary insights into the conquest of land by plants.</title>
        <authorList>
            <person name="Rensing S."/>
            <person name="Lang D."/>
            <person name="Zimmer A."/>
            <person name="Terry A."/>
            <person name="Salamov A."/>
            <person name="Shapiro H."/>
            <person name="Nishiyama T."/>
            <person name="Perroud P.-F."/>
            <person name="Lindquist E."/>
            <person name="Kamisugi Y."/>
            <person name="Tanahashi T."/>
            <person name="Sakakibara K."/>
            <person name="Fujita T."/>
            <person name="Oishi K."/>
            <person name="Shin-I T."/>
            <person name="Kuroki Y."/>
            <person name="Toyoda A."/>
            <person name="Suzuki Y."/>
            <person name="Hashimoto A."/>
            <person name="Yamaguchi K."/>
            <person name="Sugano A."/>
            <person name="Kohara Y."/>
            <person name="Fujiyama A."/>
            <person name="Anterola A."/>
            <person name="Aoki S."/>
            <person name="Ashton N."/>
            <person name="Barbazuk W.B."/>
            <person name="Barker E."/>
            <person name="Bennetzen J."/>
            <person name="Bezanilla M."/>
            <person name="Blankenship R."/>
            <person name="Cho S.H."/>
            <person name="Dutcher S."/>
            <person name="Estelle M."/>
            <person name="Fawcett J.A."/>
            <person name="Gundlach H."/>
            <person name="Hanada K."/>
            <person name="Heyl A."/>
            <person name="Hicks K.A."/>
            <person name="Hugh J."/>
            <person name="Lohr M."/>
            <person name="Mayer K."/>
            <person name="Melkozernov A."/>
            <person name="Murata T."/>
            <person name="Nelson D."/>
            <person name="Pils B."/>
            <person name="Prigge M."/>
            <person name="Reiss B."/>
            <person name="Renner T."/>
            <person name="Rombauts S."/>
            <person name="Rushton P."/>
            <person name="Sanderfoot A."/>
            <person name="Schween G."/>
            <person name="Shiu S.-H."/>
            <person name="Stueber K."/>
            <person name="Theodoulou F.L."/>
            <person name="Tu H."/>
            <person name="Van de Peer Y."/>
            <person name="Verrier P.J."/>
            <person name="Waters E."/>
            <person name="Wood A."/>
            <person name="Yang L."/>
            <person name="Cove D."/>
            <person name="Cuming A."/>
            <person name="Hasebe M."/>
            <person name="Lucas S."/>
            <person name="Mishler D.B."/>
            <person name="Reski R."/>
            <person name="Grigoriev I."/>
            <person name="Quatrano R.S."/>
            <person name="Boore J.L."/>
        </authorList>
    </citation>
    <scope>NUCLEOTIDE SEQUENCE [LARGE SCALE GENOMIC DNA]</scope>
    <source>
        <strain evidence="5 6">cv. Gransden 2004</strain>
    </source>
</reference>
<dbReference type="InterPro" id="IPR036570">
    <property type="entry name" value="HORMA_dom_sf"/>
</dbReference>
<dbReference type="STRING" id="3218.A9SJD6"/>